<dbReference type="CDD" id="cd00887">
    <property type="entry name" value="MoeA"/>
    <property type="match status" value="1"/>
</dbReference>
<dbReference type="EMBL" id="NIBQ01000001">
    <property type="protein sequence ID" value="OUZ34974.1"/>
    <property type="molecule type" value="Genomic_DNA"/>
</dbReference>
<dbReference type="Gene3D" id="3.90.105.10">
    <property type="entry name" value="Molybdopterin biosynthesis moea protein, domain 2"/>
    <property type="match status" value="1"/>
</dbReference>
<evidence type="ECO:0000313" key="10">
    <source>
        <dbReference type="EMBL" id="WYJ95490.1"/>
    </source>
</evidence>
<keyword evidence="7" id="KW-0479">Metal-binding</keyword>
<dbReference type="InterPro" id="IPR036425">
    <property type="entry name" value="MoaB/Mog-like_dom_sf"/>
</dbReference>
<dbReference type="Pfam" id="PF03453">
    <property type="entry name" value="MoeA_N"/>
    <property type="match status" value="1"/>
</dbReference>
<keyword evidence="7" id="KW-0460">Magnesium</keyword>
<reference evidence="10" key="2">
    <citation type="submission" date="2017-05" db="EMBL/GenBank/DDBJ databases">
        <authorList>
            <consortium name="The Broad Institute Genomics Platform"/>
            <consortium name="The Broad Institute Genomic Center for Infectious Diseases"/>
            <person name="Earl A."/>
            <person name="Manson A."/>
            <person name="Schwartman J."/>
            <person name="Gilmore M."/>
            <person name="Abouelleil A."/>
            <person name="Cao P."/>
            <person name="Chapman S."/>
            <person name="Cusick C."/>
            <person name="Shea T."/>
            <person name="Young S."/>
            <person name="Neafsey D."/>
            <person name="Nusbaum C."/>
            <person name="Birren B."/>
        </authorList>
    </citation>
    <scope>NUCLEOTIDE SEQUENCE</scope>
    <source>
        <strain evidence="10">9D6_DIV0238</strain>
    </source>
</reference>
<comment type="catalytic activity">
    <reaction evidence="6">
        <text>adenylyl-molybdopterin + molybdate = Mo-molybdopterin + AMP + H(+)</text>
        <dbReference type="Rhea" id="RHEA:35047"/>
        <dbReference type="ChEBI" id="CHEBI:15378"/>
        <dbReference type="ChEBI" id="CHEBI:36264"/>
        <dbReference type="ChEBI" id="CHEBI:62727"/>
        <dbReference type="ChEBI" id="CHEBI:71302"/>
        <dbReference type="ChEBI" id="CHEBI:456215"/>
        <dbReference type="EC" id="2.10.1.1"/>
    </reaction>
</comment>
<evidence type="ECO:0000256" key="5">
    <source>
        <dbReference type="ARBA" id="ARBA00022505"/>
    </source>
</evidence>
<comment type="cofactor">
    <cofactor evidence="7">
        <name>Mg(2+)</name>
        <dbReference type="ChEBI" id="CHEBI:18420"/>
    </cofactor>
</comment>
<dbReference type="OrthoDB" id="9804758at2"/>
<evidence type="ECO:0000313" key="11">
    <source>
        <dbReference type="Proteomes" id="UP000196151"/>
    </source>
</evidence>
<reference evidence="9" key="1">
    <citation type="submission" date="2017-05" db="EMBL/GenBank/DDBJ databases">
        <title>The Genome Sequence of Enterococcus sp. 9D6_DIV0238.</title>
        <authorList>
            <consortium name="The Broad Institute Genomics Platform"/>
            <consortium name="The Broad Institute Genomic Center for Infectious Diseases"/>
            <person name="Earl A."/>
            <person name="Manson A."/>
            <person name="Schwartman J."/>
            <person name="Gilmore M."/>
            <person name="Abouelleil A."/>
            <person name="Cao P."/>
            <person name="Chapman S."/>
            <person name="Cusick C."/>
            <person name="Shea T."/>
            <person name="Young S."/>
            <person name="Neafsey D."/>
            <person name="Nusbaum C."/>
            <person name="Birren B."/>
        </authorList>
    </citation>
    <scope>NUCLEOTIDE SEQUENCE [LARGE SCALE GENOMIC DNA]</scope>
    <source>
        <strain evidence="9">9D6_DIV0238</strain>
    </source>
</reference>
<dbReference type="InterPro" id="IPR036688">
    <property type="entry name" value="MoeA_C_domain_IV_sf"/>
</dbReference>
<dbReference type="Gene3D" id="3.40.980.10">
    <property type="entry name" value="MoaB/Mog-like domain"/>
    <property type="match status" value="1"/>
</dbReference>
<reference evidence="10" key="3">
    <citation type="submission" date="2024-03" db="EMBL/GenBank/DDBJ databases">
        <title>The Genome Sequence of Enterococcus sp. DIV0238c.</title>
        <authorList>
            <consortium name="The Broad Institute Genomics Platform"/>
            <consortium name="The Broad Institute Microbial Omics Core"/>
            <consortium name="The Broad Institute Genomic Center for Infectious Diseases"/>
            <person name="Earl A."/>
            <person name="Manson A."/>
            <person name="Gilmore M."/>
            <person name="Schwartman J."/>
            <person name="Shea T."/>
            <person name="Abouelleil A."/>
            <person name="Cao P."/>
            <person name="Chapman S."/>
            <person name="Cusick C."/>
            <person name="Young S."/>
            <person name="Neafsey D."/>
            <person name="Nusbaum C."/>
            <person name="Birren B."/>
        </authorList>
    </citation>
    <scope>NUCLEOTIDE SEQUENCE</scope>
    <source>
        <strain evidence="10">9D6_DIV0238</strain>
    </source>
</reference>
<keyword evidence="11" id="KW-1185">Reference proteome</keyword>
<dbReference type="InterPro" id="IPR038987">
    <property type="entry name" value="MoeA-like"/>
</dbReference>
<dbReference type="GO" id="GO:0005829">
    <property type="term" value="C:cytosol"/>
    <property type="evidence" value="ECO:0007669"/>
    <property type="project" value="TreeGrafter"/>
</dbReference>
<dbReference type="GO" id="GO:0006777">
    <property type="term" value="P:Mo-molybdopterin cofactor biosynthetic process"/>
    <property type="evidence" value="ECO:0007669"/>
    <property type="project" value="UniProtKB-UniRule"/>
</dbReference>
<evidence type="ECO:0000256" key="7">
    <source>
        <dbReference type="RuleBase" id="RU365090"/>
    </source>
</evidence>
<organism evidence="9">
    <name type="scientific">Candidatus Enterococcus dunnyi</name>
    <dbReference type="NCBI Taxonomy" id="1834192"/>
    <lineage>
        <taxon>Bacteria</taxon>
        <taxon>Bacillati</taxon>
        <taxon>Bacillota</taxon>
        <taxon>Bacilli</taxon>
        <taxon>Lactobacillales</taxon>
        <taxon>Enterococcaceae</taxon>
        <taxon>Enterococcus</taxon>
    </lineage>
</organism>
<dbReference type="SUPFAM" id="SSF63882">
    <property type="entry name" value="MoeA N-terminal region -like"/>
    <property type="match status" value="1"/>
</dbReference>
<feature type="domain" description="MoaB/Mog" evidence="8">
    <location>
        <begin position="181"/>
        <end position="319"/>
    </location>
</feature>
<evidence type="ECO:0000256" key="4">
    <source>
        <dbReference type="ARBA" id="ARBA00021108"/>
    </source>
</evidence>
<dbReference type="Gene3D" id="2.170.190.11">
    <property type="entry name" value="Molybdopterin biosynthesis moea protein, domain 3"/>
    <property type="match status" value="1"/>
</dbReference>
<proteinExistence type="inferred from homology"/>
<dbReference type="NCBIfam" id="TIGR00177">
    <property type="entry name" value="molyb_syn"/>
    <property type="match status" value="1"/>
</dbReference>
<evidence type="ECO:0000256" key="3">
    <source>
        <dbReference type="ARBA" id="ARBA00013269"/>
    </source>
</evidence>
<dbReference type="UniPathway" id="UPA00344"/>
<dbReference type="PANTHER" id="PTHR10192:SF5">
    <property type="entry name" value="GEPHYRIN"/>
    <property type="match status" value="1"/>
</dbReference>
<dbReference type="InterPro" id="IPR001453">
    <property type="entry name" value="MoaB/Mog_dom"/>
</dbReference>
<dbReference type="RefSeq" id="WP_087639634.1">
    <property type="nucleotide sequence ID" value="NZ_CP147246.1"/>
</dbReference>
<evidence type="ECO:0000256" key="1">
    <source>
        <dbReference type="ARBA" id="ARBA00002901"/>
    </source>
</evidence>
<dbReference type="EMBL" id="CP147246">
    <property type="protein sequence ID" value="WYJ95490.1"/>
    <property type="molecule type" value="Genomic_DNA"/>
</dbReference>
<accession>A0A200JCQ2</accession>
<comment type="function">
    <text evidence="1 7">Catalyzes the insertion of molybdate into adenylated molybdopterin with the concomitant release of AMP.</text>
</comment>
<dbReference type="Gene3D" id="2.40.340.10">
    <property type="entry name" value="MoeA, C-terminal, domain IV"/>
    <property type="match status" value="1"/>
</dbReference>
<dbReference type="GO" id="GO:0061599">
    <property type="term" value="F:molybdopterin molybdotransferase activity"/>
    <property type="evidence" value="ECO:0007669"/>
    <property type="project" value="UniProtKB-UniRule"/>
</dbReference>
<gene>
    <name evidence="9" type="ORF">A5889_000449</name>
    <name evidence="10" type="ORF">A5889_003038</name>
</gene>
<dbReference type="Pfam" id="PF00994">
    <property type="entry name" value="MoCF_biosynth"/>
    <property type="match status" value="1"/>
</dbReference>
<keyword evidence="5 7" id="KW-0500">Molybdenum</keyword>
<name>A0A200JCQ2_9ENTE</name>
<comment type="pathway">
    <text evidence="7">Cofactor biosynthesis; molybdopterin biosynthesis.</text>
</comment>
<sequence>MIEVEAAQEKIRQAFPRQNNRESVSILEAAGRVCAEDIFARVAVPTFSRAGMDGYAVIAAETIGASEEQPVCLAVVGSIYAGDQEIKTTKKQGVAYKIMTGAPIPTGFDAVIKQEWTDYGIEKVELYHEASKGLNYGGIGEDVFEGQKIVAKGELINSRTVGILAAQGMETVPVFQPLKVGIIATGTELVSLGNSLTSGKIYDSNLYTLASFIQASGSQLLFKERCPDSIEELSELIKEKIATVDVLITTGGVSVGEKDYLPEVIDKIGGKQLFHCVNMKPGTPIMASCYADRLILSLSGNPFASVVNLHLFYWSFYAHFMQCPELNLQSRKVQLGSDLTFSGIRRFIRAYEKDGVVSLISDQHFSSVFHNTLETNCLIDQPAKTSLKKTDVVTVYYWKF</sequence>
<evidence type="ECO:0000313" key="9">
    <source>
        <dbReference type="EMBL" id="OUZ34974.1"/>
    </source>
</evidence>
<dbReference type="EC" id="2.10.1.1" evidence="3 7"/>
<dbReference type="Proteomes" id="UP000196151">
    <property type="component" value="Chromosome"/>
</dbReference>
<dbReference type="SUPFAM" id="SSF53218">
    <property type="entry name" value="Molybdenum cofactor biosynthesis proteins"/>
    <property type="match status" value="1"/>
</dbReference>
<keyword evidence="7" id="KW-0501">Molybdenum cofactor biosynthesis</keyword>
<dbReference type="PANTHER" id="PTHR10192">
    <property type="entry name" value="MOLYBDOPTERIN BIOSYNTHESIS PROTEIN"/>
    <property type="match status" value="1"/>
</dbReference>
<evidence type="ECO:0000256" key="6">
    <source>
        <dbReference type="ARBA" id="ARBA00047317"/>
    </source>
</evidence>
<protein>
    <recommendedName>
        <fullName evidence="4 7">Molybdopterin molybdenumtransferase</fullName>
        <ecNumber evidence="3 7">2.10.1.1</ecNumber>
    </recommendedName>
</protein>
<dbReference type="AlphaFoldDB" id="A0A200JCQ2"/>
<dbReference type="InterPro" id="IPR036135">
    <property type="entry name" value="MoeA_linker/N_sf"/>
</dbReference>
<keyword evidence="7" id="KW-0808">Transferase</keyword>
<comment type="similarity">
    <text evidence="2 7">Belongs to the MoeA family.</text>
</comment>
<evidence type="ECO:0000256" key="2">
    <source>
        <dbReference type="ARBA" id="ARBA00010763"/>
    </source>
</evidence>
<dbReference type="GO" id="GO:0046872">
    <property type="term" value="F:metal ion binding"/>
    <property type="evidence" value="ECO:0007669"/>
    <property type="project" value="UniProtKB-UniRule"/>
</dbReference>
<evidence type="ECO:0000259" key="8">
    <source>
        <dbReference type="SMART" id="SM00852"/>
    </source>
</evidence>
<dbReference type="SMART" id="SM00852">
    <property type="entry name" value="MoCF_biosynth"/>
    <property type="match status" value="1"/>
</dbReference>
<dbReference type="InterPro" id="IPR005110">
    <property type="entry name" value="MoeA_linker/N"/>
</dbReference>